<name>A0AAN7HFG1_9PEZI</name>
<evidence type="ECO:0000256" key="1">
    <source>
        <dbReference type="SAM" id="MobiDB-lite"/>
    </source>
</evidence>
<gene>
    <name evidence="2" type="ORF">C7999DRAFT_36374</name>
</gene>
<dbReference type="Proteomes" id="UP001303647">
    <property type="component" value="Unassembled WGS sequence"/>
</dbReference>
<keyword evidence="3" id="KW-1185">Reference proteome</keyword>
<proteinExistence type="predicted"/>
<feature type="region of interest" description="Disordered" evidence="1">
    <location>
        <begin position="155"/>
        <end position="175"/>
    </location>
</feature>
<sequence>MLRALSRRFAPDKVTATRRYKESQLTLKAVAADEQALPRFIGKKMRWARVMGLVGHGNSNWEGTMMQSAQAEYSGKSASNAFSHFKSDDRYLSEKIADSRKASRFGKPFEKHARFDYDRDRDRDATATATTTVNEEYKSFRRDHNKAYQRDEAHVAVDSENGNAASQSSAKSATSFSDDHYAHIVIDSQ</sequence>
<reference evidence="2" key="2">
    <citation type="submission" date="2023-05" db="EMBL/GenBank/DDBJ databases">
        <authorList>
            <consortium name="Lawrence Berkeley National Laboratory"/>
            <person name="Steindorff A."/>
            <person name="Hensen N."/>
            <person name="Bonometti L."/>
            <person name="Westerberg I."/>
            <person name="Brannstrom I.O."/>
            <person name="Guillou S."/>
            <person name="Cros-Aarteil S."/>
            <person name="Calhoun S."/>
            <person name="Haridas S."/>
            <person name="Kuo A."/>
            <person name="Mondo S."/>
            <person name="Pangilinan J."/>
            <person name="Riley R."/>
            <person name="Labutti K."/>
            <person name="Andreopoulos B."/>
            <person name="Lipzen A."/>
            <person name="Chen C."/>
            <person name="Yanf M."/>
            <person name="Daum C."/>
            <person name="Ng V."/>
            <person name="Clum A."/>
            <person name="Ohm R."/>
            <person name="Martin F."/>
            <person name="Silar P."/>
            <person name="Natvig D."/>
            <person name="Lalanne C."/>
            <person name="Gautier V."/>
            <person name="Ament-Velasquez S.L."/>
            <person name="Kruys A."/>
            <person name="Hutchinson M.I."/>
            <person name="Powell A.J."/>
            <person name="Barry K."/>
            <person name="Miller A.N."/>
            <person name="Grigoriev I.V."/>
            <person name="Debuchy R."/>
            <person name="Gladieux P."/>
            <person name="Thoren M.H."/>
            <person name="Johannesson H."/>
        </authorList>
    </citation>
    <scope>NUCLEOTIDE SEQUENCE</scope>
    <source>
        <strain evidence="2">CBS 359.72</strain>
    </source>
</reference>
<feature type="compositionally biased region" description="Low complexity" evidence="1">
    <location>
        <begin position="164"/>
        <end position="175"/>
    </location>
</feature>
<accession>A0AAN7HFG1</accession>
<organism evidence="2 3">
    <name type="scientific">Corynascus novoguineensis</name>
    <dbReference type="NCBI Taxonomy" id="1126955"/>
    <lineage>
        <taxon>Eukaryota</taxon>
        <taxon>Fungi</taxon>
        <taxon>Dikarya</taxon>
        <taxon>Ascomycota</taxon>
        <taxon>Pezizomycotina</taxon>
        <taxon>Sordariomycetes</taxon>
        <taxon>Sordariomycetidae</taxon>
        <taxon>Sordariales</taxon>
        <taxon>Chaetomiaceae</taxon>
        <taxon>Corynascus</taxon>
    </lineage>
</organism>
<evidence type="ECO:0000313" key="2">
    <source>
        <dbReference type="EMBL" id="KAK4243302.1"/>
    </source>
</evidence>
<comment type="caution">
    <text evidence="2">The sequence shown here is derived from an EMBL/GenBank/DDBJ whole genome shotgun (WGS) entry which is preliminary data.</text>
</comment>
<evidence type="ECO:0000313" key="3">
    <source>
        <dbReference type="Proteomes" id="UP001303647"/>
    </source>
</evidence>
<reference evidence="2" key="1">
    <citation type="journal article" date="2023" name="Mol. Phylogenet. Evol.">
        <title>Genome-scale phylogeny and comparative genomics of the fungal order Sordariales.</title>
        <authorList>
            <person name="Hensen N."/>
            <person name="Bonometti L."/>
            <person name="Westerberg I."/>
            <person name="Brannstrom I.O."/>
            <person name="Guillou S."/>
            <person name="Cros-Aarteil S."/>
            <person name="Calhoun S."/>
            <person name="Haridas S."/>
            <person name="Kuo A."/>
            <person name="Mondo S."/>
            <person name="Pangilinan J."/>
            <person name="Riley R."/>
            <person name="LaButti K."/>
            <person name="Andreopoulos B."/>
            <person name="Lipzen A."/>
            <person name="Chen C."/>
            <person name="Yan M."/>
            <person name="Daum C."/>
            <person name="Ng V."/>
            <person name="Clum A."/>
            <person name="Steindorff A."/>
            <person name="Ohm R.A."/>
            <person name="Martin F."/>
            <person name="Silar P."/>
            <person name="Natvig D.O."/>
            <person name="Lalanne C."/>
            <person name="Gautier V."/>
            <person name="Ament-Velasquez S.L."/>
            <person name="Kruys A."/>
            <person name="Hutchinson M.I."/>
            <person name="Powell A.J."/>
            <person name="Barry K."/>
            <person name="Miller A.N."/>
            <person name="Grigoriev I.V."/>
            <person name="Debuchy R."/>
            <person name="Gladieux P."/>
            <person name="Hiltunen Thoren M."/>
            <person name="Johannesson H."/>
        </authorList>
    </citation>
    <scope>NUCLEOTIDE SEQUENCE</scope>
    <source>
        <strain evidence="2">CBS 359.72</strain>
    </source>
</reference>
<protein>
    <submittedName>
        <fullName evidence="2">Uncharacterized protein</fullName>
    </submittedName>
</protein>
<dbReference type="EMBL" id="MU857836">
    <property type="protein sequence ID" value="KAK4243302.1"/>
    <property type="molecule type" value="Genomic_DNA"/>
</dbReference>
<dbReference type="AlphaFoldDB" id="A0AAN7HFG1"/>